<proteinExistence type="predicted"/>
<comment type="caution">
    <text evidence="1">The sequence shown here is derived from an EMBL/GenBank/DDBJ whole genome shotgun (WGS) entry which is preliminary data.</text>
</comment>
<organism evidence="1 2">
    <name type="scientific">Perilla frutescens var. hirtella</name>
    <name type="common">Perilla citriodora</name>
    <name type="synonym">Perilla setoyensis</name>
    <dbReference type="NCBI Taxonomy" id="608512"/>
    <lineage>
        <taxon>Eukaryota</taxon>
        <taxon>Viridiplantae</taxon>
        <taxon>Streptophyta</taxon>
        <taxon>Embryophyta</taxon>
        <taxon>Tracheophyta</taxon>
        <taxon>Spermatophyta</taxon>
        <taxon>Magnoliopsida</taxon>
        <taxon>eudicotyledons</taxon>
        <taxon>Gunneridae</taxon>
        <taxon>Pentapetalae</taxon>
        <taxon>asterids</taxon>
        <taxon>lamiids</taxon>
        <taxon>Lamiales</taxon>
        <taxon>Lamiaceae</taxon>
        <taxon>Nepetoideae</taxon>
        <taxon>Elsholtzieae</taxon>
        <taxon>Perilla</taxon>
    </lineage>
</organism>
<dbReference type="Proteomes" id="UP001190926">
    <property type="component" value="Unassembled WGS sequence"/>
</dbReference>
<dbReference type="AlphaFoldDB" id="A0AAD4J9T2"/>
<name>A0AAD4J9T2_PERFH</name>
<reference evidence="1 2" key="1">
    <citation type="journal article" date="2021" name="Nat. Commun.">
        <title>Incipient diploidization of the medicinal plant Perilla within 10,000 years.</title>
        <authorList>
            <person name="Zhang Y."/>
            <person name="Shen Q."/>
            <person name="Leng L."/>
            <person name="Zhang D."/>
            <person name="Chen S."/>
            <person name="Shi Y."/>
            <person name="Ning Z."/>
            <person name="Chen S."/>
        </authorList>
    </citation>
    <scope>NUCLEOTIDE SEQUENCE [LARGE SCALE GENOMIC DNA]</scope>
    <source>
        <strain evidence="2">cv. PC099</strain>
    </source>
</reference>
<keyword evidence="2" id="KW-1185">Reference proteome</keyword>
<evidence type="ECO:0000313" key="1">
    <source>
        <dbReference type="EMBL" id="KAH6829831.1"/>
    </source>
</evidence>
<sequence>MYQSYQNHLVLPCKARDILHDLLLAQARDINLFHVHLGPDCQLEGSLGERRLIEYANAGNCPLEPSEIGRLRSYISFNLQKKDTPARNVSSLVSKMVGKGLGLLRVLDLEGVYKPSLPENLGNMFHLRYLGLRWTFLDKHLETEESPASQSR</sequence>
<dbReference type="EMBL" id="SDAM02000104">
    <property type="protein sequence ID" value="KAH6829831.1"/>
    <property type="molecule type" value="Genomic_DNA"/>
</dbReference>
<gene>
    <name evidence="1" type="ORF">C2S53_020569</name>
</gene>
<accession>A0AAD4J9T2</accession>
<protein>
    <submittedName>
        <fullName evidence="1">Uncharacterized protein</fullName>
    </submittedName>
</protein>
<evidence type="ECO:0000313" key="2">
    <source>
        <dbReference type="Proteomes" id="UP001190926"/>
    </source>
</evidence>